<protein>
    <submittedName>
        <fullName evidence="1 2">Uncharacterized protein</fullName>
    </submittedName>
</protein>
<sequence length="124" mass="14004">MGVSICMLSTSVYPLHQCGFLLTTWDTFGLAIPENFHGGKILYLFFVQLLYVSSTSSLLRSVSFVSPHDVELNMRCSERNNRQFQGFVQPASQVVVGVICSFQVKFLPVTAYCLPLRMLSLPWF</sequence>
<reference evidence="2" key="3">
    <citation type="submission" date="2020-12" db="UniProtKB">
        <authorList>
            <consortium name="EnsemblPlants"/>
        </authorList>
    </citation>
    <scope>IDENTIFICATION</scope>
</reference>
<gene>
    <name evidence="1" type="ORF">PHYPA_020609</name>
</gene>
<dbReference type="Proteomes" id="UP000006727">
    <property type="component" value="Chromosome 16"/>
</dbReference>
<reference evidence="1 3" key="2">
    <citation type="journal article" date="2018" name="Plant J.">
        <title>The Physcomitrella patens chromosome-scale assembly reveals moss genome structure and evolution.</title>
        <authorList>
            <person name="Lang D."/>
            <person name="Ullrich K.K."/>
            <person name="Murat F."/>
            <person name="Fuchs J."/>
            <person name="Jenkins J."/>
            <person name="Haas F.B."/>
            <person name="Piednoel M."/>
            <person name="Gundlach H."/>
            <person name="Van Bel M."/>
            <person name="Meyberg R."/>
            <person name="Vives C."/>
            <person name="Morata J."/>
            <person name="Symeonidi A."/>
            <person name="Hiss M."/>
            <person name="Muchero W."/>
            <person name="Kamisugi Y."/>
            <person name="Saleh O."/>
            <person name="Blanc G."/>
            <person name="Decker E.L."/>
            <person name="van Gessel N."/>
            <person name="Grimwood J."/>
            <person name="Hayes R.D."/>
            <person name="Graham S.W."/>
            <person name="Gunter L.E."/>
            <person name="McDaniel S.F."/>
            <person name="Hoernstein S.N.W."/>
            <person name="Larsson A."/>
            <person name="Li F.W."/>
            <person name="Perroud P.F."/>
            <person name="Phillips J."/>
            <person name="Ranjan P."/>
            <person name="Rokshar D.S."/>
            <person name="Rothfels C.J."/>
            <person name="Schneider L."/>
            <person name="Shu S."/>
            <person name="Stevenson D.W."/>
            <person name="Thummler F."/>
            <person name="Tillich M."/>
            <person name="Villarreal Aguilar J.C."/>
            <person name="Widiez T."/>
            <person name="Wong G.K."/>
            <person name="Wymore A."/>
            <person name="Zhang Y."/>
            <person name="Zimmer A.D."/>
            <person name="Quatrano R.S."/>
            <person name="Mayer K.F.X."/>
            <person name="Goodstein D."/>
            <person name="Casacuberta J.M."/>
            <person name="Vandepoele K."/>
            <person name="Reski R."/>
            <person name="Cuming A.C."/>
            <person name="Tuskan G.A."/>
            <person name="Maumus F."/>
            <person name="Salse J."/>
            <person name="Schmutz J."/>
            <person name="Rensing S.A."/>
        </authorList>
    </citation>
    <scope>NUCLEOTIDE SEQUENCE [LARGE SCALE GENOMIC DNA]</scope>
    <source>
        <strain evidence="2 3">cv. Gransden 2004</strain>
    </source>
</reference>
<dbReference type="PaxDb" id="3218-PP1S194_41V6.1"/>
<keyword evidence="3" id="KW-1185">Reference proteome</keyword>
<name>A0A2K1J7J3_PHYPA</name>
<dbReference type="InParanoid" id="A0A2K1J7J3"/>
<organism evidence="1">
    <name type="scientific">Physcomitrium patens</name>
    <name type="common">Spreading-leaved earth moss</name>
    <name type="synonym">Physcomitrella patens</name>
    <dbReference type="NCBI Taxonomy" id="3218"/>
    <lineage>
        <taxon>Eukaryota</taxon>
        <taxon>Viridiplantae</taxon>
        <taxon>Streptophyta</taxon>
        <taxon>Embryophyta</taxon>
        <taxon>Bryophyta</taxon>
        <taxon>Bryophytina</taxon>
        <taxon>Bryopsida</taxon>
        <taxon>Funariidae</taxon>
        <taxon>Funariales</taxon>
        <taxon>Funariaceae</taxon>
        <taxon>Physcomitrium</taxon>
    </lineage>
</organism>
<accession>A0A2K1J7J3</accession>
<evidence type="ECO:0000313" key="2">
    <source>
        <dbReference type="EnsemblPlants" id="PAC:32985070.CDS.1"/>
    </source>
</evidence>
<dbReference type="AlphaFoldDB" id="A0A2K1J7J3"/>
<dbReference type="Gramene" id="Pp3c16_7409V3.1">
    <property type="protein sequence ID" value="PAC:32985070.CDS.1"/>
    <property type="gene ID" value="Pp3c16_7409"/>
</dbReference>
<evidence type="ECO:0000313" key="1">
    <source>
        <dbReference type="EMBL" id="PNR37500.1"/>
    </source>
</evidence>
<dbReference type="EnsemblPlants" id="Pp3c16_7409V3.1">
    <property type="protein sequence ID" value="PAC:32985070.CDS.1"/>
    <property type="gene ID" value="Pp3c16_7409"/>
</dbReference>
<proteinExistence type="predicted"/>
<dbReference type="EMBL" id="ABEU02000016">
    <property type="protein sequence ID" value="PNR37500.1"/>
    <property type="molecule type" value="Genomic_DNA"/>
</dbReference>
<reference evidence="1 3" key="1">
    <citation type="journal article" date="2008" name="Science">
        <title>The Physcomitrella genome reveals evolutionary insights into the conquest of land by plants.</title>
        <authorList>
            <person name="Rensing S."/>
            <person name="Lang D."/>
            <person name="Zimmer A."/>
            <person name="Terry A."/>
            <person name="Salamov A."/>
            <person name="Shapiro H."/>
            <person name="Nishiyama T."/>
            <person name="Perroud P.-F."/>
            <person name="Lindquist E."/>
            <person name="Kamisugi Y."/>
            <person name="Tanahashi T."/>
            <person name="Sakakibara K."/>
            <person name="Fujita T."/>
            <person name="Oishi K."/>
            <person name="Shin-I T."/>
            <person name="Kuroki Y."/>
            <person name="Toyoda A."/>
            <person name="Suzuki Y."/>
            <person name="Hashimoto A."/>
            <person name="Yamaguchi K."/>
            <person name="Sugano A."/>
            <person name="Kohara Y."/>
            <person name="Fujiyama A."/>
            <person name="Anterola A."/>
            <person name="Aoki S."/>
            <person name="Ashton N."/>
            <person name="Barbazuk W.B."/>
            <person name="Barker E."/>
            <person name="Bennetzen J."/>
            <person name="Bezanilla M."/>
            <person name="Blankenship R."/>
            <person name="Cho S.H."/>
            <person name="Dutcher S."/>
            <person name="Estelle M."/>
            <person name="Fawcett J.A."/>
            <person name="Gundlach H."/>
            <person name="Hanada K."/>
            <person name="Heyl A."/>
            <person name="Hicks K.A."/>
            <person name="Hugh J."/>
            <person name="Lohr M."/>
            <person name="Mayer K."/>
            <person name="Melkozernov A."/>
            <person name="Murata T."/>
            <person name="Nelson D."/>
            <person name="Pils B."/>
            <person name="Prigge M."/>
            <person name="Reiss B."/>
            <person name="Renner T."/>
            <person name="Rombauts S."/>
            <person name="Rushton P."/>
            <person name="Sanderfoot A."/>
            <person name="Schween G."/>
            <person name="Shiu S.-H."/>
            <person name="Stueber K."/>
            <person name="Theodoulou F.L."/>
            <person name="Tu H."/>
            <person name="Van de Peer Y."/>
            <person name="Verrier P.J."/>
            <person name="Waters E."/>
            <person name="Wood A."/>
            <person name="Yang L."/>
            <person name="Cove D."/>
            <person name="Cuming A."/>
            <person name="Hasebe M."/>
            <person name="Lucas S."/>
            <person name="Mishler D.B."/>
            <person name="Reski R."/>
            <person name="Grigoriev I."/>
            <person name="Quatrano R.S."/>
            <person name="Boore J.L."/>
        </authorList>
    </citation>
    <scope>NUCLEOTIDE SEQUENCE [LARGE SCALE GENOMIC DNA]</scope>
    <source>
        <strain evidence="2 3">cv. Gransden 2004</strain>
    </source>
</reference>
<evidence type="ECO:0000313" key="3">
    <source>
        <dbReference type="Proteomes" id="UP000006727"/>
    </source>
</evidence>